<evidence type="ECO:0000256" key="1">
    <source>
        <dbReference type="SAM" id="MobiDB-lite"/>
    </source>
</evidence>
<sequence>MGGFYEQNMDLLLAGTGGLLWKALRRQVVDFLQCIGDYVDQLSQGKLPQSRDDEDTLDSKLLMKLDKLADLTVSETKAQTSLKAELHQWLPPHILKESIQESARAKPPRDSRQSGPELHPH</sequence>
<gene>
    <name evidence="2" type="ORF">IAB46_00040</name>
</gene>
<name>A0A9D1F1L2_9FIRM</name>
<feature type="region of interest" description="Disordered" evidence="1">
    <location>
        <begin position="97"/>
        <end position="121"/>
    </location>
</feature>
<evidence type="ECO:0000313" key="2">
    <source>
        <dbReference type="EMBL" id="HIS45953.1"/>
    </source>
</evidence>
<comment type="caution">
    <text evidence="2">The sequence shown here is derived from an EMBL/GenBank/DDBJ whole genome shotgun (WGS) entry which is preliminary data.</text>
</comment>
<reference evidence="2" key="1">
    <citation type="submission" date="2020-10" db="EMBL/GenBank/DDBJ databases">
        <authorList>
            <person name="Gilroy R."/>
        </authorList>
    </citation>
    <scope>NUCLEOTIDE SEQUENCE</scope>
    <source>
        <strain evidence="2">CHK178-757</strain>
    </source>
</reference>
<protein>
    <submittedName>
        <fullName evidence="2">Uncharacterized protein</fullName>
    </submittedName>
</protein>
<evidence type="ECO:0000313" key="3">
    <source>
        <dbReference type="Proteomes" id="UP000823927"/>
    </source>
</evidence>
<organism evidence="2 3">
    <name type="scientific">Candidatus Scybalocola faecigallinarum</name>
    <dbReference type="NCBI Taxonomy" id="2840941"/>
    <lineage>
        <taxon>Bacteria</taxon>
        <taxon>Bacillati</taxon>
        <taxon>Bacillota</taxon>
        <taxon>Clostridia</taxon>
        <taxon>Lachnospirales</taxon>
        <taxon>Lachnospiraceae</taxon>
        <taxon>Lachnospiraceae incertae sedis</taxon>
        <taxon>Candidatus Scybalocola (ex Gilroy et al. 2021)</taxon>
    </lineage>
</organism>
<reference evidence="2" key="2">
    <citation type="journal article" date="2021" name="PeerJ">
        <title>Extensive microbial diversity within the chicken gut microbiome revealed by metagenomics and culture.</title>
        <authorList>
            <person name="Gilroy R."/>
            <person name="Ravi A."/>
            <person name="Getino M."/>
            <person name="Pursley I."/>
            <person name="Horton D.L."/>
            <person name="Alikhan N.F."/>
            <person name="Baker D."/>
            <person name="Gharbi K."/>
            <person name="Hall N."/>
            <person name="Watson M."/>
            <person name="Adriaenssens E.M."/>
            <person name="Foster-Nyarko E."/>
            <person name="Jarju S."/>
            <person name="Secka A."/>
            <person name="Antonio M."/>
            <person name="Oren A."/>
            <person name="Chaudhuri R.R."/>
            <person name="La Ragione R."/>
            <person name="Hildebrand F."/>
            <person name="Pallen M.J."/>
        </authorList>
    </citation>
    <scope>NUCLEOTIDE SEQUENCE</scope>
    <source>
        <strain evidence="2">CHK178-757</strain>
    </source>
</reference>
<accession>A0A9D1F1L2</accession>
<dbReference type="Proteomes" id="UP000823927">
    <property type="component" value="Unassembled WGS sequence"/>
</dbReference>
<dbReference type="AlphaFoldDB" id="A0A9D1F1L2"/>
<dbReference type="EMBL" id="DVIT01000001">
    <property type="protein sequence ID" value="HIS45953.1"/>
    <property type="molecule type" value="Genomic_DNA"/>
</dbReference>
<proteinExistence type="predicted"/>